<feature type="compositionally biased region" description="Low complexity" evidence="1">
    <location>
        <begin position="364"/>
        <end position="374"/>
    </location>
</feature>
<dbReference type="OrthoDB" id="5217806at2759"/>
<keyword evidence="4" id="KW-1185">Reference proteome</keyword>
<feature type="region of interest" description="Disordered" evidence="1">
    <location>
        <begin position="364"/>
        <end position="407"/>
    </location>
</feature>
<protein>
    <submittedName>
        <fullName evidence="3">Uncharacterized protein</fullName>
    </submittedName>
</protein>
<dbReference type="InParanoid" id="A0A1J7IU44"/>
<gene>
    <name evidence="3" type="ORF">CONLIGDRAFT_101313</name>
</gene>
<keyword evidence="2" id="KW-1133">Transmembrane helix</keyword>
<feature type="transmembrane region" description="Helical" evidence="2">
    <location>
        <begin position="147"/>
        <end position="165"/>
    </location>
</feature>
<keyword evidence="2" id="KW-0472">Membrane</keyword>
<reference evidence="3 4" key="1">
    <citation type="submission" date="2016-10" db="EMBL/GenBank/DDBJ databases">
        <title>Draft genome sequence of Coniochaeta ligniaria NRRL30616, a lignocellulolytic fungus for bioabatement of inhibitors in plant biomass hydrolysates.</title>
        <authorList>
            <consortium name="DOE Joint Genome Institute"/>
            <person name="Jimenez D.J."/>
            <person name="Hector R.E."/>
            <person name="Riley R."/>
            <person name="Sun H."/>
            <person name="Grigoriev I.V."/>
            <person name="Van Elsas J.D."/>
            <person name="Nichols N.N."/>
        </authorList>
    </citation>
    <scope>NUCLEOTIDE SEQUENCE [LARGE SCALE GENOMIC DNA]</scope>
    <source>
        <strain evidence="3 4">NRRL 30616</strain>
    </source>
</reference>
<evidence type="ECO:0000256" key="2">
    <source>
        <dbReference type="SAM" id="Phobius"/>
    </source>
</evidence>
<feature type="transmembrane region" description="Helical" evidence="2">
    <location>
        <begin position="238"/>
        <end position="265"/>
    </location>
</feature>
<sequence length="407" mass="45640">MATADSDTLTWAIANVVLVGIFIKPLFIIWLVSLCLARRKSDHARLGFTWMKVVFPFYTLALLLYVVSGSIYCFTVAWYSDRYSYSSDYDEDTINILYNIELRVSSVGQLFDDVATALLLITLVEIGNGFLYILTQTRTRLQKGLRWATISVGGIIVVLAAAHLGQTNTTWGKYFDYQAGNSDDDYFAVGNFDRELKTIRQLSGAVVILFWVMTLPLIAFASYVVHRVKGIPLLRNSAVIFLVATILLFVRFTWQLAFVATWVLVDAPEGQPIAIGVVDPILTAWVMFVILVLLFVIGIRKKQGLWTTHQPWMANMNQVPGPAVPGQGGWVQGGAYPPQPQPAYQQYPPQQYAYAMPQQQQGWVQQQPMQQYPQALHGQHSPQSSSPPYIPAESPAQELSNGEHREK</sequence>
<evidence type="ECO:0000313" key="3">
    <source>
        <dbReference type="EMBL" id="OIW24633.1"/>
    </source>
</evidence>
<dbReference type="STRING" id="1408157.A0A1J7IU44"/>
<evidence type="ECO:0000313" key="4">
    <source>
        <dbReference type="Proteomes" id="UP000182658"/>
    </source>
</evidence>
<dbReference type="EMBL" id="KV875103">
    <property type="protein sequence ID" value="OIW24633.1"/>
    <property type="molecule type" value="Genomic_DNA"/>
</dbReference>
<accession>A0A1J7IU44</accession>
<feature type="transmembrane region" description="Helical" evidence="2">
    <location>
        <begin position="277"/>
        <end position="299"/>
    </location>
</feature>
<name>A0A1J7IU44_9PEZI</name>
<keyword evidence="2" id="KW-0812">Transmembrane</keyword>
<evidence type="ECO:0000256" key="1">
    <source>
        <dbReference type="SAM" id="MobiDB-lite"/>
    </source>
</evidence>
<feature type="transmembrane region" description="Helical" evidence="2">
    <location>
        <begin position="12"/>
        <end position="36"/>
    </location>
</feature>
<dbReference type="Proteomes" id="UP000182658">
    <property type="component" value="Unassembled WGS sequence"/>
</dbReference>
<proteinExistence type="predicted"/>
<feature type="transmembrane region" description="Helical" evidence="2">
    <location>
        <begin position="57"/>
        <end position="79"/>
    </location>
</feature>
<feature type="transmembrane region" description="Helical" evidence="2">
    <location>
        <begin position="114"/>
        <end position="135"/>
    </location>
</feature>
<feature type="transmembrane region" description="Helical" evidence="2">
    <location>
        <begin position="202"/>
        <end position="226"/>
    </location>
</feature>
<organism evidence="3 4">
    <name type="scientific">Coniochaeta ligniaria NRRL 30616</name>
    <dbReference type="NCBI Taxonomy" id="1408157"/>
    <lineage>
        <taxon>Eukaryota</taxon>
        <taxon>Fungi</taxon>
        <taxon>Dikarya</taxon>
        <taxon>Ascomycota</taxon>
        <taxon>Pezizomycotina</taxon>
        <taxon>Sordariomycetes</taxon>
        <taxon>Sordariomycetidae</taxon>
        <taxon>Coniochaetales</taxon>
        <taxon>Coniochaetaceae</taxon>
        <taxon>Coniochaeta</taxon>
    </lineage>
</organism>
<dbReference type="AlphaFoldDB" id="A0A1J7IU44"/>